<feature type="non-terminal residue" evidence="1">
    <location>
        <position position="1"/>
    </location>
</feature>
<evidence type="ECO:0000313" key="1">
    <source>
        <dbReference type="EMBL" id="ETL35009.1"/>
    </source>
</evidence>
<dbReference type="AlphaFoldDB" id="W2ILA0"/>
<name>W2ILA0_PHYNI</name>
<gene>
    <name evidence="1" type="ORF">L916_12818</name>
</gene>
<dbReference type="EMBL" id="KI674147">
    <property type="protein sequence ID" value="ETL35009.1"/>
    <property type="molecule type" value="Genomic_DNA"/>
</dbReference>
<protein>
    <submittedName>
        <fullName evidence="1">Uncharacterized protein</fullName>
    </submittedName>
</protein>
<feature type="non-terminal residue" evidence="1">
    <location>
        <position position="56"/>
    </location>
</feature>
<proteinExistence type="predicted"/>
<organism evidence="1">
    <name type="scientific">Phytophthora nicotianae</name>
    <name type="common">Potato buckeye rot agent</name>
    <name type="synonym">Phytophthora parasitica</name>
    <dbReference type="NCBI Taxonomy" id="4792"/>
    <lineage>
        <taxon>Eukaryota</taxon>
        <taxon>Sar</taxon>
        <taxon>Stramenopiles</taxon>
        <taxon>Oomycota</taxon>
        <taxon>Peronosporomycetes</taxon>
        <taxon>Peronosporales</taxon>
        <taxon>Peronosporaceae</taxon>
        <taxon>Phytophthora</taxon>
    </lineage>
</organism>
<dbReference type="Proteomes" id="UP000053864">
    <property type="component" value="Unassembled WGS sequence"/>
</dbReference>
<sequence length="56" mass="6292">EGRQEVDVSERIDVSEKHKVQSKIHPVVRKCSGLGSGISCEVHEHLAVERFRHTGD</sequence>
<reference evidence="1" key="1">
    <citation type="submission" date="2013-11" db="EMBL/GenBank/DDBJ databases">
        <title>The Genome Sequence of Phytophthora parasitica CJ05E6.</title>
        <authorList>
            <consortium name="The Broad Institute Genomics Platform"/>
            <person name="Russ C."/>
            <person name="Tyler B."/>
            <person name="Panabieres F."/>
            <person name="Shan W."/>
            <person name="Tripathy S."/>
            <person name="Grunwald N."/>
            <person name="Machado M."/>
            <person name="Johnson C.S."/>
            <person name="Arredondo F."/>
            <person name="Hong C."/>
            <person name="Coffey M."/>
            <person name="Young S.K."/>
            <person name="Zeng Q."/>
            <person name="Gargeya S."/>
            <person name="Fitzgerald M."/>
            <person name="Abouelleil A."/>
            <person name="Alvarado L."/>
            <person name="Chapman S.B."/>
            <person name="Gainer-Dewar J."/>
            <person name="Goldberg J."/>
            <person name="Griggs A."/>
            <person name="Gujja S."/>
            <person name="Hansen M."/>
            <person name="Howarth C."/>
            <person name="Imamovic A."/>
            <person name="Ireland A."/>
            <person name="Larimer J."/>
            <person name="McCowan C."/>
            <person name="Murphy C."/>
            <person name="Pearson M."/>
            <person name="Poon T.W."/>
            <person name="Priest M."/>
            <person name="Roberts A."/>
            <person name="Saif S."/>
            <person name="Shea T."/>
            <person name="Sykes S."/>
            <person name="Wortman J."/>
            <person name="Nusbaum C."/>
            <person name="Birren B."/>
        </authorList>
    </citation>
    <scope>NUCLEOTIDE SEQUENCE [LARGE SCALE GENOMIC DNA]</scope>
    <source>
        <strain evidence="1">CJ05E6</strain>
    </source>
</reference>
<accession>W2ILA0</accession>